<evidence type="ECO:0000256" key="1">
    <source>
        <dbReference type="ARBA" id="ARBA00004167"/>
    </source>
</evidence>
<keyword evidence="7 9" id="KW-0472">Membrane</keyword>
<keyword evidence="3 9" id="KW-0812">Transmembrane</keyword>
<evidence type="ECO:0000256" key="5">
    <source>
        <dbReference type="ARBA" id="ARBA00022989"/>
    </source>
</evidence>
<evidence type="ECO:0008006" key="12">
    <source>
        <dbReference type="Google" id="ProtNLM"/>
    </source>
</evidence>
<proteinExistence type="predicted"/>
<dbReference type="PRINTS" id="PR01506">
    <property type="entry name" value="TATBPROTEIN"/>
</dbReference>
<evidence type="ECO:0000256" key="9">
    <source>
        <dbReference type="SAM" id="Phobius"/>
    </source>
</evidence>
<dbReference type="InterPro" id="IPR003369">
    <property type="entry name" value="TatA/B/E"/>
</dbReference>
<evidence type="ECO:0000256" key="3">
    <source>
        <dbReference type="ARBA" id="ARBA00022692"/>
    </source>
</evidence>
<evidence type="ECO:0000256" key="4">
    <source>
        <dbReference type="ARBA" id="ARBA00022927"/>
    </source>
</evidence>
<feature type="region of interest" description="Disordered" evidence="8">
    <location>
        <begin position="82"/>
        <end position="132"/>
    </location>
</feature>
<dbReference type="GO" id="GO:0015031">
    <property type="term" value="P:protein transport"/>
    <property type="evidence" value="ECO:0007669"/>
    <property type="project" value="UniProtKB-KW"/>
</dbReference>
<feature type="compositionally biased region" description="Polar residues" evidence="8">
    <location>
        <begin position="91"/>
        <end position="101"/>
    </location>
</feature>
<dbReference type="EMBL" id="JRNH01000012">
    <property type="protein sequence ID" value="KGF20657.1"/>
    <property type="molecule type" value="Genomic_DNA"/>
</dbReference>
<dbReference type="Pfam" id="PF02416">
    <property type="entry name" value="TatA_B_E"/>
    <property type="match status" value="1"/>
</dbReference>
<sequence length="132" mass="14710">MEFFGINGAEFLVLGILAVVILGPDKLPEYTRKLADFIKGVRNYASTAKERFQEEMGDEVKDVDWRKLDPRQYDPRKIIRDALFEDDAPANATTSTNTEPASAQWKPQALPNVAGQGRLPADQPAPFDDEAT</sequence>
<evidence type="ECO:0000256" key="6">
    <source>
        <dbReference type="ARBA" id="ARBA00023010"/>
    </source>
</evidence>
<keyword evidence="6" id="KW-0811">Translocation</keyword>
<keyword evidence="4" id="KW-0653">Protein transport</keyword>
<evidence type="ECO:0000256" key="2">
    <source>
        <dbReference type="ARBA" id="ARBA00022448"/>
    </source>
</evidence>
<dbReference type="Gene3D" id="1.20.5.3310">
    <property type="match status" value="1"/>
</dbReference>
<name>A0A095ZQ09_9MICC</name>
<dbReference type="GO" id="GO:0016020">
    <property type="term" value="C:membrane"/>
    <property type="evidence" value="ECO:0007669"/>
    <property type="project" value="UniProtKB-ARBA"/>
</dbReference>
<evidence type="ECO:0000256" key="7">
    <source>
        <dbReference type="ARBA" id="ARBA00023136"/>
    </source>
</evidence>
<organism evidence="10 11">
    <name type="scientific">Pseudoglutamicibacter albus DNF00011</name>
    <dbReference type="NCBI Taxonomy" id="1401063"/>
    <lineage>
        <taxon>Bacteria</taxon>
        <taxon>Bacillati</taxon>
        <taxon>Actinomycetota</taxon>
        <taxon>Actinomycetes</taxon>
        <taxon>Micrococcales</taxon>
        <taxon>Micrococcaceae</taxon>
        <taxon>Pseudoglutamicibacter</taxon>
    </lineage>
</organism>
<dbReference type="RefSeq" id="WP_035755429.1">
    <property type="nucleotide sequence ID" value="NZ_JRNH01000012.1"/>
</dbReference>
<accession>A0A095ZQ09</accession>
<dbReference type="Proteomes" id="UP000053528">
    <property type="component" value="Unassembled WGS sequence"/>
</dbReference>
<keyword evidence="2" id="KW-0813">Transport</keyword>
<comment type="subcellular location">
    <subcellularLocation>
        <location evidence="1">Membrane</location>
        <topology evidence="1">Single-pass membrane protein</topology>
    </subcellularLocation>
</comment>
<comment type="caution">
    <text evidence="10">The sequence shown here is derived from an EMBL/GenBank/DDBJ whole genome shotgun (WGS) entry which is preliminary data.</text>
</comment>
<protein>
    <recommendedName>
        <fullName evidence="12">Preprotein translocase subunit TatA</fullName>
    </recommendedName>
</protein>
<reference evidence="10 11" key="1">
    <citation type="submission" date="2014-07" db="EMBL/GenBank/DDBJ databases">
        <authorList>
            <person name="McCorrison J."/>
            <person name="Sanka R."/>
            <person name="Torralba M."/>
            <person name="Gillis M."/>
            <person name="Haft D.H."/>
            <person name="Methe B."/>
            <person name="Sutton G."/>
            <person name="Nelson K.E."/>
        </authorList>
    </citation>
    <scope>NUCLEOTIDE SEQUENCE [LARGE SCALE GENOMIC DNA]</scope>
    <source>
        <strain evidence="10 11">DNF00011</strain>
    </source>
</reference>
<feature type="transmembrane region" description="Helical" evidence="9">
    <location>
        <begin position="6"/>
        <end position="23"/>
    </location>
</feature>
<keyword evidence="5 9" id="KW-1133">Transmembrane helix</keyword>
<evidence type="ECO:0000256" key="8">
    <source>
        <dbReference type="SAM" id="MobiDB-lite"/>
    </source>
</evidence>
<evidence type="ECO:0000313" key="11">
    <source>
        <dbReference type="Proteomes" id="UP000053528"/>
    </source>
</evidence>
<dbReference type="AlphaFoldDB" id="A0A095ZQ09"/>
<evidence type="ECO:0000313" key="10">
    <source>
        <dbReference type="EMBL" id="KGF20657.1"/>
    </source>
</evidence>
<gene>
    <name evidence="10" type="ORF">HMPREF2128_04300</name>
</gene>